<comment type="caution">
    <text evidence="1">The sequence shown here is derived from an EMBL/GenBank/DDBJ whole genome shotgun (WGS) entry which is preliminary data.</text>
</comment>
<dbReference type="AlphaFoldDB" id="A0A367LNL1"/>
<feature type="non-terminal residue" evidence="1">
    <location>
        <position position="120"/>
    </location>
</feature>
<accession>A0A367LNL1</accession>
<organism evidence="1 2">
    <name type="scientific">Ophiocordyceps polyrhachis-furcata BCC 54312</name>
    <dbReference type="NCBI Taxonomy" id="1330021"/>
    <lineage>
        <taxon>Eukaryota</taxon>
        <taxon>Fungi</taxon>
        <taxon>Dikarya</taxon>
        <taxon>Ascomycota</taxon>
        <taxon>Pezizomycotina</taxon>
        <taxon>Sordariomycetes</taxon>
        <taxon>Hypocreomycetidae</taxon>
        <taxon>Hypocreales</taxon>
        <taxon>Ophiocordycipitaceae</taxon>
        <taxon>Ophiocordyceps</taxon>
    </lineage>
</organism>
<gene>
    <name evidence="1" type="ORF">L249_1979</name>
</gene>
<reference evidence="1 2" key="1">
    <citation type="journal article" date="2015" name="BMC Genomics">
        <title>Insights from the genome of Ophiocordyceps polyrhachis-furcata to pathogenicity and host specificity in insect fungi.</title>
        <authorList>
            <person name="Wichadakul D."/>
            <person name="Kobmoo N."/>
            <person name="Ingsriswang S."/>
            <person name="Tangphatsornruang S."/>
            <person name="Chantasingh D."/>
            <person name="Luangsa-ard J.J."/>
            <person name="Eurwilaichitr L."/>
        </authorList>
    </citation>
    <scope>NUCLEOTIDE SEQUENCE [LARGE SCALE GENOMIC DNA]</scope>
    <source>
        <strain evidence="1 2">BCC 54312</strain>
    </source>
</reference>
<evidence type="ECO:0000313" key="2">
    <source>
        <dbReference type="Proteomes" id="UP000253664"/>
    </source>
</evidence>
<sequence length="120" mass="13381">MRRPPGPVHSRPSVPVPDSPPASLLVLPLSHPVGAVYPPYFTLPFFTYLYQTSRSRMPFSKKETAPYTNAHCFSAKTRVNASLSLSPPLSLTIPCLRRRDSTLTRPLVDTQQTTIFSLQL</sequence>
<dbReference type="EMBL" id="LKCN02000001">
    <property type="protein sequence ID" value="RCI16025.1"/>
    <property type="molecule type" value="Genomic_DNA"/>
</dbReference>
<keyword evidence="2" id="KW-1185">Reference proteome</keyword>
<name>A0A367LNL1_9HYPO</name>
<proteinExistence type="predicted"/>
<dbReference type="Proteomes" id="UP000253664">
    <property type="component" value="Unassembled WGS sequence"/>
</dbReference>
<protein>
    <submittedName>
        <fullName evidence="1">Uncharacterized protein</fullName>
    </submittedName>
</protein>
<evidence type="ECO:0000313" key="1">
    <source>
        <dbReference type="EMBL" id="RCI16025.1"/>
    </source>
</evidence>